<feature type="signal peptide" evidence="1">
    <location>
        <begin position="1"/>
        <end position="21"/>
    </location>
</feature>
<accession>A0A919UIH1</accession>
<evidence type="ECO:0000256" key="1">
    <source>
        <dbReference type="SAM" id="SignalP"/>
    </source>
</evidence>
<dbReference type="EMBL" id="BOOA01000008">
    <property type="protein sequence ID" value="GIH23089.1"/>
    <property type="molecule type" value="Genomic_DNA"/>
</dbReference>
<organism evidence="2 3">
    <name type="scientific">Acrocarpospora phusangensis</name>
    <dbReference type="NCBI Taxonomy" id="1070424"/>
    <lineage>
        <taxon>Bacteria</taxon>
        <taxon>Bacillati</taxon>
        <taxon>Actinomycetota</taxon>
        <taxon>Actinomycetes</taxon>
        <taxon>Streptosporangiales</taxon>
        <taxon>Streptosporangiaceae</taxon>
        <taxon>Acrocarpospora</taxon>
    </lineage>
</organism>
<dbReference type="InterPro" id="IPR011024">
    <property type="entry name" value="G_crystallin-like"/>
</dbReference>
<dbReference type="Gene3D" id="2.60.20.10">
    <property type="entry name" value="Crystallins"/>
    <property type="match status" value="1"/>
</dbReference>
<sequence>MLAVTTAAVTLTSVAVSPAQADPYGSLTLYFHTNFRGDYPMRYYDTRATLWSGESDEASSVRNSSDYAFVLFDDTRFGDRAFCIRPDHEEDWLGNPALGFNDKISSIKRMPNHYCHGYPEIGIRYRWP</sequence>
<keyword evidence="1" id="KW-0732">Signal</keyword>
<evidence type="ECO:0000313" key="2">
    <source>
        <dbReference type="EMBL" id="GIH23089.1"/>
    </source>
</evidence>
<dbReference type="SUPFAM" id="SSF49695">
    <property type="entry name" value="gamma-Crystallin-like"/>
    <property type="match status" value="1"/>
</dbReference>
<gene>
    <name evidence="2" type="ORF">Aph01nite_13990</name>
</gene>
<proteinExistence type="predicted"/>
<evidence type="ECO:0008006" key="4">
    <source>
        <dbReference type="Google" id="ProtNLM"/>
    </source>
</evidence>
<feature type="chain" id="PRO_5037174046" description="Beta/gamma crystallin 'Greek key' domain-containing protein" evidence="1">
    <location>
        <begin position="22"/>
        <end position="128"/>
    </location>
</feature>
<name>A0A919UIH1_9ACTN</name>
<evidence type="ECO:0000313" key="3">
    <source>
        <dbReference type="Proteomes" id="UP000640052"/>
    </source>
</evidence>
<reference evidence="2" key="1">
    <citation type="submission" date="2021-01" db="EMBL/GenBank/DDBJ databases">
        <title>Whole genome shotgun sequence of Acrocarpospora phusangensis NBRC 108782.</title>
        <authorList>
            <person name="Komaki H."/>
            <person name="Tamura T."/>
        </authorList>
    </citation>
    <scope>NUCLEOTIDE SEQUENCE</scope>
    <source>
        <strain evidence="2">NBRC 108782</strain>
    </source>
</reference>
<comment type="caution">
    <text evidence="2">The sequence shown here is derived from an EMBL/GenBank/DDBJ whole genome shotgun (WGS) entry which is preliminary data.</text>
</comment>
<keyword evidence="3" id="KW-1185">Reference proteome</keyword>
<dbReference type="Proteomes" id="UP000640052">
    <property type="component" value="Unassembled WGS sequence"/>
</dbReference>
<protein>
    <recommendedName>
        <fullName evidence="4">Beta/gamma crystallin 'Greek key' domain-containing protein</fullName>
    </recommendedName>
</protein>
<dbReference type="AlphaFoldDB" id="A0A919UIH1"/>